<dbReference type="Pfam" id="PF09722">
    <property type="entry name" value="Xre_MbcA_ParS_C"/>
    <property type="match status" value="1"/>
</dbReference>
<evidence type="ECO:0000313" key="3">
    <source>
        <dbReference type="EMBL" id="ABB05666.1"/>
    </source>
</evidence>
<dbReference type="Proteomes" id="UP000002705">
    <property type="component" value="Chromosome 3"/>
</dbReference>
<dbReference type="InterPro" id="IPR011979">
    <property type="entry name" value="Antitox_Xre"/>
</dbReference>
<dbReference type="InterPro" id="IPR046847">
    <property type="entry name" value="Xre-like_HTH"/>
</dbReference>
<dbReference type="EMBL" id="CP000150">
    <property type="protein sequence ID" value="ABB05666.1"/>
    <property type="molecule type" value="Genomic_DNA"/>
</dbReference>
<gene>
    <name evidence="3" type="ordered locus">Bcep18194_C6616</name>
</gene>
<reference evidence="3" key="1">
    <citation type="submission" date="2009-01" db="EMBL/GenBank/DDBJ databases">
        <title>Complete sequence of chromosome 3 of Burkholderia sp. 383.</title>
        <authorList>
            <consortium name="US DOE Joint Genome Institute"/>
            <person name="Copeland A."/>
            <person name="Lucas S."/>
            <person name="Lapidus A."/>
            <person name="Barry K."/>
            <person name="Detter J.C."/>
            <person name="Glavina T."/>
            <person name="Hammon N."/>
            <person name="Israni S."/>
            <person name="Pitluck S."/>
            <person name="Chain P."/>
            <person name="Malfatti S."/>
            <person name="Shin M."/>
            <person name="Vergez L."/>
            <person name="Schmutz J."/>
            <person name="Larimer F."/>
            <person name="Land M."/>
            <person name="Kyrpides N."/>
            <person name="Lykidis A."/>
            <person name="Richardson P."/>
        </authorList>
    </citation>
    <scope>NUCLEOTIDE SEQUENCE</scope>
    <source>
        <strain evidence="3">383</strain>
    </source>
</reference>
<proteinExistence type="predicted"/>
<feature type="domain" description="Antitoxin Xre/MbcA/ParS-like toxin-binding" evidence="1">
    <location>
        <begin position="103"/>
        <end position="153"/>
    </location>
</feature>
<dbReference type="KEGG" id="bur:Bcep18194_C6616"/>
<dbReference type="AlphaFoldDB" id="Q39PF0"/>
<keyword evidence="4" id="KW-1185">Reference proteome</keyword>
<accession>Q39PF0</accession>
<evidence type="ECO:0000313" key="4">
    <source>
        <dbReference type="Proteomes" id="UP000002705"/>
    </source>
</evidence>
<organism evidence="3 4">
    <name type="scientific">Burkholderia lata (strain ATCC 17760 / DSM 23089 / LMG 22485 / NCIMB 9086 / R18194 / 383)</name>
    <dbReference type="NCBI Taxonomy" id="482957"/>
    <lineage>
        <taxon>Bacteria</taxon>
        <taxon>Pseudomonadati</taxon>
        <taxon>Pseudomonadota</taxon>
        <taxon>Betaproteobacteria</taxon>
        <taxon>Burkholderiales</taxon>
        <taxon>Burkholderiaceae</taxon>
        <taxon>Burkholderia</taxon>
        <taxon>Burkholderia cepacia complex</taxon>
    </lineage>
</organism>
<dbReference type="PATRIC" id="fig|482957.22.peg.7123"/>
<name>Q39PF0_BURL3</name>
<evidence type="ECO:0000259" key="1">
    <source>
        <dbReference type="Pfam" id="PF09722"/>
    </source>
</evidence>
<evidence type="ECO:0000259" key="2">
    <source>
        <dbReference type="Pfam" id="PF20432"/>
    </source>
</evidence>
<dbReference type="NCBIfam" id="TIGR02293">
    <property type="entry name" value="TAS_TIGR02293"/>
    <property type="match status" value="1"/>
</dbReference>
<dbReference type="GO" id="GO:0003677">
    <property type="term" value="F:DNA binding"/>
    <property type="evidence" value="ECO:0007669"/>
    <property type="project" value="InterPro"/>
</dbReference>
<feature type="domain" description="Antitoxin Xre-like helix-turn-helix" evidence="2">
    <location>
        <begin position="40"/>
        <end position="99"/>
    </location>
</feature>
<protein>
    <submittedName>
        <fullName evidence="3">Uncharacterized protein</fullName>
    </submittedName>
</protein>
<sequence>MPGEVMSTIAFHPSGVAHPRQAEFTILEQLLAIRVRSGADLAELASARVDVSVIDRLSERGLKSDELAFIIPRRTLSHRRQAHERLSQEESDKAIRLARIVAQATATFGDQDKAMAWLRNGLQRFGGRTSLDMASTEHGARLVEEVLTQIDEGYFA</sequence>
<dbReference type="Pfam" id="PF20432">
    <property type="entry name" value="Xre-like-HTH"/>
    <property type="match status" value="1"/>
</dbReference>
<dbReference type="HOGENOM" id="CLU_109353_5_1_4"/>
<dbReference type="InterPro" id="IPR024467">
    <property type="entry name" value="Xre/MbcA/ParS-like_toxin-bd"/>
</dbReference>